<keyword evidence="1" id="KW-0472">Membrane</keyword>
<dbReference type="VEuPathDB" id="MicrosporidiaDB:THOM_2358"/>
<keyword evidence="3" id="KW-1185">Reference proteome</keyword>
<protein>
    <submittedName>
        <fullName evidence="2">Uncharacterized protein</fullName>
    </submittedName>
</protein>
<keyword evidence="1" id="KW-1133">Transmembrane helix</keyword>
<dbReference type="OMA" id="RMALRTC"/>
<organism evidence="2 3">
    <name type="scientific">Trachipleistophora hominis</name>
    <name type="common">Microsporidian parasite</name>
    <dbReference type="NCBI Taxonomy" id="72359"/>
    <lineage>
        <taxon>Eukaryota</taxon>
        <taxon>Fungi</taxon>
        <taxon>Fungi incertae sedis</taxon>
        <taxon>Microsporidia</taxon>
        <taxon>Pleistophoridae</taxon>
        <taxon>Trachipleistophora</taxon>
    </lineage>
</organism>
<name>L7JVG2_TRAHO</name>
<gene>
    <name evidence="2" type="ORF">THOM_2358</name>
</gene>
<dbReference type="InParanoid" id="L7JVG2"/>
<evidence type="ECO:0000313" key="2">
    <source>
        <dbReference type="EMBL" id="ELQ74717.1"/>
    </source>
</evidence>
<dbReference type="Proteomes" id="UP000011185">
    <property type="component" value="Unassembled WGS sequence"/>
</dbReference>
<dbReference type="EMBL" id="JH994028">
    <property type="protein sequence ID" value="ELQ74717.1"/>
    <property type="molecule type" value="Genomic_DNA"/>
</dbReference>
<sequence length="212" mass="24845">MKTKRLLKFIGLFSISFLVCTFFISYVIYKCHNDSLSRKVLRFNNKLSAKHPIARSEVLCIMSPEGEHHYVYYTEKGEFYENIVDRIIDGTHILKVVDLDGCTLNARYTQDVLERYGLCPICRIATVFVRTGVSVGYDRMIRFLRGLRLSADMAVFFFVDDYDVVIRVIADRKEIKRCVVRIGTYRGSRMALRTCLYLFHRCINLDREYLSE</sequence>
<dbReference type="HOGENOM" id="CLU_1300523_0_0_1"/>
<evidence type="ECO:0000256" key="1">
    <source>
        <dbReference type="SAM" id="Phobius"/>
    </source>
</evidence>
<proteinExistence type="predicted"/>
<reference evidence="2 3" key="1">
    <citation type="journal article" date="2012" name="PLoS Pathog.">
        <title>The genome of the obligate intracellular parasite Trachipleistophora hominis: new insights into microsporidian genome dynamics and reductive evolution.</title>
        <authorList>
            <person name="Heinz E."/>
            <person name="Williams T.A."/>
            <person name="Nakjang S."/>
            <person name="Noel C.J."/>
            <person name="Swan D.C."/>
            <person name="Goldberg A.V."/>
            <person name="Harris S.R."/>
            <person name="Weinmaier T."/>
            <person name="Markert S."/>
            <person name="Becher D."/>
            <person name="Bernhardt J."/>
            <person name="Dagan T."/>
            <person name="Hacker C."/>
            <person name="Lucocq J.M."/>
            <person name="Schweder T."/>
            <person name="Rattei T."/>
            <person name="Hall N."/>
            <person name="Hirt R.P."/>
            <person name="Embley T.M."/>
        </authorList>
    </citation>
    <scope>NUCLEOTIDE SEQUENCE [LARGE SCALE GENOMIC DNA]</scope>
</reference>
<evidence type="ECO:0000313" key="3">
    <source>
        <dbReference type="Proteomes" id="UP000011185"/>
    </source>
</evidence>
<feature type="transmembrane region" description="Helical" evidence="1">
    <location>
        <begin position="7"/>
        <end position="29"/>
    </location>
</feature>
<dbReference type="OrthoDB" id="10376535at2759"/>
<accession>L7JVG2</accession>
<keyword evidence="1" id="KW-0812">Transmembrane</keyword>
<dbReference type="AlphaFoldDB" id="L7JVG2"/>